<protein>
    <recommendedName>
        <fullName evidence="4">Endonuclease/exonuclease/phosphatase domain-containing protein</fullName>
    </recommendedName>
</protein>
<dbReference type="EMBL" id="CAUYUJ010020288">
    <property type="protein sequence ID" value="CAK0897169.1"/>
    <property type="molecule type" value="Genomic_DNA"/>
</dbReference>
<evidence type="ECO:0008006" key="4">
    <source>
        <dbReference type="Google" id="ProtNLM"/>
    </source>
</evidence>
<dbReference type="Proteomes" id="UP001189429">
    <property type="component" value="Unassembled WGS sequence"/>
</dbReference>
<sequence>VASEGSHLRASGAWATDAANAVCRGACLAQVISRTSADALLIQERGSHSELQLASSARAAYLGAALKSGTHARSIWLFHSQGISESNLHVLAEAAALLGLLSGPWVIAGDWNVAPQMLTDAGWLDVAQGRIASPAISARNGSTCDFFVVSRSLARAALGVSRIDDGGFTPHFPTRCQRRGPGHASAGNQLRGAPLRDAQARPQSPRVAWRTCSARDCETAAVLGLPRPAAHDEVVLARHCSRERAAAQRVAGAPGESPEAFLAWAAAICRARLTRGAFALRAPGARAAQRARRIEGAVAAARPAAHHGAKAAPGGAHTARTSASAPRRLAFRLARGLGGSARSPVGDPHCEEDVPDADPLEFDVFGASRVEVALGGRARATAAPLSEQAALDREARGWAGQRAAGEEHREPCFPARLLSAPQPLATRGLGQAVASFPVGAGLGADRV</sequence>
<organism evidence="2 3">
    <name type="scientific">Prorocentrum cordatum</name>
    <dbReference type="NCBI Taxonomy" id="2364126"/>
    <lineage>
        <taxon>Eukaryota</taxon>
        <taxon>Sar</taxon>
        <taxon>Alveolata</taxon>
        <taxon>Dinophyceae</taxon>
        <taxon>Prorocentrales</taxon>
        <taxon>Prorocentraceae</taxon>
        <taxon>Prorocentrum</taxon>
    </lineage>
</organism>
<dbReference type="InterPro" id="IPR036691">
    <property type="entry name" value="Endo/exonu/phosph_ase_sf"/>
</dbReference>
<evidence type="ECO:0000256" key="1">
    <source>
        <dbReference type="SAM" id="MobiDB-lite"/>
    </source>
</evidence>
<evidence type="ECO:0000313" key="2">
    <source>
        <dbReference type="EMBL" id="CAK0897169.1"/>
    </source>
</evidence>
<feature type="region of interest" description="Disordered" evidence="1">
    <location>
        <begin position="305"/>
        <end position="324"/>
    </location>
</feature>
<gene>
    <name evidence="2" type="ORF">PCOR1329_LOCUS75427</name>
</gene>
<feature type="non-terminal residue" evidence="2">
    <location>
        <position position="447"/>
    </location>
</feature>
<keyword evidence="3" id="KW-1185">Reference proteome</keyword>
<evidence type="ECO:0000313" key="3">
    <source>
        <dbReference type="Proteomes" id="UP001189429"/>
    </source>
</evidence>
<name>A0ABN9XFQ0_9DINO</name>
<proteinExistence type="predicted"/>
<feature type="region of interest" description="Disordered" evidence="1">
    <location>
        <begin position="175"/>
        <end position="204"/>
    </location>
</feature>
<accession>A0ABN9XFQ0</accession>
<comment type="caution">
    <text evidence="2">The sequence shown here is derived from an EMBL/GenBank/DDBJ whole genome shotgun (WGS) entry which is preliminary data.</text>
</comment>
<feature type="non-terminal residue" evidence="2">
    <location>
        <position position="1"/>
    </location>
</feature>
<dbReference type="SUPFAM" id="SSF56219">
    <property type="entry name" value="DNase I-like"/>
    <property type="match status" value="1"/>
</dbReference>
<reference evidence="2" key="1">
    <citation type="submission" date="2023-10" db="EMBL/GenBank/DDBJ databases">
        <authorList>
            <person name="Chen Y."/>
            <person name="Shah S."/>
            <person name="Dougan E. K."/>
            <person name="Thang M."/>
            <person name="Chan C."/>
        </authorList>
    </citation>
    <scope>NUCLEOTIDE SEQUENCE [LARGE SCALE GENOMIC DNA]</scope>
</reference>
<feature type="compositionally biased region" description="Low complexity" evidence="1">
    <location>
        <begin position="310"/>
        <end position="324"/>
    </location>
</feature>